<dbReference type="Pfam" id="PF01035">
    <property type="entry name" value="DNA_binding_1"/>
    <property type="match status" value="1"/>
</dbReference>
<evidence type="ECO:0000313" key="12">
    <source>
        <dbReference type="EMBL" id="CAA9299268.1"/>
    </source>
</evidence>
<gene>
    <name evidence="12" type="ORF">AVDCRST_MAG89-341</name>
</gene>
<dbReference type="NCBIfam" id="TIGR00589">
    <property type="entry name" value="ogt"/>
    <property type="match status" value="1"/>
</dbReference>
<dbReference type="EC" id="2.1.1.63" evidence="9"/>
<dbReference type="SUPFAM" id="SSF53155">
    <property type="entry name" value="Methylated DNA-protein cysteine methyltransferase domain"/>
    <property type="match status" value="1"/>
</dbReference>
<comment type="subcellular location">
    <subcellularLocation>
        <location evidence="9">Cytoplasm</location>
    </subcellularLocation>
</comment>
<dbReference type="GO" id="GO:0006307">
    <property type="term" value="P:DNA alkylation repair"/>
    <property type="evidence" value="ECO:0007669"/>
    <property type="project" value="UniProtKB-UniRule"/>
</dbReference>
<feature type="domain" description="Methylguanine DNA methyltransferase ribonuclease-like" evidence="11">
    <location>
        <begin position="4"/>
        <end position="69"/>
    </location>
</feature>
<dbReference type="Gene3D" id="1.10.10.10">
    <property type="entry name" value="Winged helix-like DNA-binding domain superfamily/Winged helix DNA-binding domain"/>
    <property type="match status" value="1"/>
</dbReference>
<dbReference type="Gene3D" id="3.30.160.70">
    <property type="entry name" value="Methylated DNA-protein cysteine methyltransferase domain"/>
    <property type="match status" value="1"/>
</dbReference>
<comment type="catalytic activity">
    <reaction evidence="1 9">
        <text>a 4-O-methyl-thymidine in DNA + L-cysteinyl-[protein] = a thymidine in DNA + S-methyl-L-cysteinyl-[protein]</text>
        <dbReference type="Rhea" id="RHEA:53428"/>
        <dbReference type="Rhea" id="RHEA-COMP:10131"/>
        <dbReference type="Rhea" id="RHEA-COMP:10132"/>
        <dbReference type="Rhea" id="RHEA-COMP:13555"/>
        <dbReference type="Rhea" id="RHEA-COMP:13556"/>
        <dbReference type="ChEBI" id="CHEBI:29950"/>
        <dbReference type="ChEBI" id="CHEBI:82612"/>
        <dbReference type="ChEBI" id="CHEBI:137386"/>
        <dbReference type="ChEBI" id="CHEBI:137387"/>
        <dbReference type="EC" id="2.1.1.63"/>
    </reaction>
</comment>
<protein>
    <recommendedName>
        <fullName evidence="9">Methylated-DNA--protein-cysteine methyltransferase</fullName>
        <ecNumber evidence="9">2.1.1.63</ecNumber>
    </recommendedName>
    <alternativeName>
        <fullName evidence="9">6-O-methylguanine-DNA methyltransferase</fullName>
        <shortName evidence="9">MGMT</shortName>
    </alternativeName>
    <alternativeName>
        <fullName evidence="9">O-6-methylguanine-DNA-alkyltransferase</fullName>
    </alternativeName>
</protein>
<dbReference type="PROSITE" id="PS00374">
    <property type="entry name" value="MGMT"/>
    <property type="match status" value="1"/>
</dbReference>
<dbReference type="InterPro" id="IPR036388">
    <property type="entry name" value="WH-like_DNA-bd_sf"/>
</dbReference>
<evidence type="ECO:0000256" key="9">
    <source>
        <dbReference type="HAMAP-Rule" id="MF_00772"/>
    </source>
</evidence>
<evidence type="ECO:0000256" key="1">
    <source>
        <dbReference type="ARBA" id="ARBA00001286"/>
    </source>
</evidence>
<keyword evidence="4 9" id="KW-0489">Methyltransferase</keyword>
<dbReference type="PANTHER" id="PTHR10815">
    <property type="entry name" value="METHYLATED-DNA--PROTEIN-CYSTEINE METHYLTRANSFERASE"/>
    <property type="match status" value="1"/>
</dbReference>
<evidence type="ECO:0000256" key="6">
    <source>
        <dbReference type="ARBA" id="ARBA00022763"/>
    </source>
</evidence>
<keyword evidence="6 9" id="KW-0227">DNA damage</keyword>
<dbReference type="InterPro" id="IPR008332">
    <property type="entry name" value="MethylG_MeTrfase_N"/>
</dbReference>
<dbReference type="InterPro" id="IPR001497">
    <property type="entry name" value="MethylDNA_cys_MeTrfase_AS"/>
</dbReference>
<dbReference type="SUPFAM" id="SSF46767">
    <property type="entry name" value="Methylated DNA-protein cysteine methyltransferase, C-terminal domain"/>
    <property type="match status" value="1"/>
</dbReference>
<proteinExistence type="inferred from homology"/>
<dbReference type="Pfam" id="PF02870">
    <property type="entry name" value="Methyltransf_1N"/>
    <property type="match status" value="1"/>
</dbReference>
<dbReference type="FunFam" id="1.10.10.10:FF:000214">
    <property type="entry name" value="Methylated-DNA--protein-cysteine methyltransferase"/>
    <property type="match status" value="1"/>
</dbReference>
<dbReference type="InterPro" id="IPR014048">
    <property type="entry name" value="MethylDNA_cys_MeTrfase_DNA-bd"/>
</dbReference>
<evidence type="ECO:0000256" key="8">
    <source>
        <dbReference type="ARBA" id="ARBA00049348"/>
    </source>
</evidence>
<evidence type="ECO:0000256" key="2">
    <source>
        <dbReference type="ARBA" id="ARBA00008711"/>
    </source>
</evidence>
<dbReference type="GO" id="GO:0005737">
    <property type="term" value="C:cytoplasm"/>
    <property type="evidence" value="ECO:0007669"/>
    <property type="project" value="UniProtKB-SubCell"/>
</dbReference>
<dbReference type="GO" id="GO:0032259">
    <property type="term" value="P:methylation"/>
    <property type="evidence" value="ECO:0007669"/>
    <property type="project" value="UniProtKB-KW"/>
</dbReference>
<feature type="active site" description="Nucleophile; methyl group acceptor" evidence="9">
    <location>
        <position position="125"/>
    </location>
</feature>
<organism evidence="12">
    <name type="scientific">uncultured Gemmatimonadota bacterium</name>
    <dbReference type="NCBI Taxonomy" id="203437"/>
    <lineage>
        <taxon>Bacteria</taxon>
        <taxon>Pseudomonadati</taxon>
        <taxon>Gemmatimonadota</taxon>
        <taxon>environmental samples</taxon>
    </lineage>
</organism>
<evidence type="ECO:0000256" key="3">
    <source>
        <dbReference type="ARBA" id="ARBA00022490"/>
    </source>
</evidence>
<sequence length="168" mass="17669">MTTYASSIDTPVGPLTAIVDESGALTHLLFAHQPAPADAVWDAQRCAFVAAQISEYFAGERTEFDLPVAPAGSAFQQQVWRELRGIGFGVTAGYGELAVRLGRAGSARAVGRANATNPIPIVIPCHRVVGSDGCLTGYAGGMEMKTALLRLEGIAIREGRMPRISQAA</sequence>
<evidence type="ECO:0000256" key="7">
    <source>
        <dbReference type="ARBA" id="ARBA00023204"/>
    </source>
</evidence>
<dbReference type="InterPro" id="IPR023546">
    <property type="entry name" value="MGMT"/>
</dbReference>
<comment type="function">
    <text evidence="9">Involved in the cellular defense against the biological effects of O6-methylguanine (O6-MeG) and O4-methylthymine (O4-MeT) in DNA. Repairs the methylated nucleobase in DNA by stoichiometrically transferring the methyl group to a cysteine residue in the enzyme. This is a suicide reaction: the enzyme is irreversibly inactivated.</text>
</comment>
<dbReference type="InterPro" id="IPR036631">
    <property type="entry name" value="MGMT_N_sf"/>
</dbReference>
<keyword evidence="5 9" id="KW-0808">Transferase</keyword>
<dbReference type="PANTHER" id="PTHR10815:SF5">
    <property type="entry name" value="METHYLATED-DNA--PROTEIN-CYSTEINE METHYLTRANSFERASE"/>
    <property type="match status" value="1"/>
</dbReference>
<dbReference type="HAMAP" id="MF_00772">
    <property type="entry name" value="OGT"/>
    <property type="match status" value="1"/>
</dbReference>
<comment type="miscellaneous">
    <text evidence="9">This enzyme catalyzes only one turnover and therefore is not strictly catalytic. According to one definition, an enzyme is a biocatalyst that acts repeatedly and over many reaction cycles.</text>
</comment>
<comment type="catalytic activity">
    <reaction evidence="8 9">
        <text>a 6-O-methyl-2'-deoxyguanosine in DNA + L-cysteinyl-[protein] = S-methyl-L-cysteinyl-[protein] + a 2'-deoxyguanosine in DNA</text>
        <dbReference type="Rhea" id="RHEA:24000"/>
        <dbReference type="Rhea" id="RHEA-COMP:10131"/>
        <dbReference type="Rhea" id="RHEA-COMP:10132"/>
        <dbReference type="Rhea" id="RHEA-COMP:11367"/>
        <dbReference type="Rhea" id="RHEA-COMP:11368"/>
        <dbReference type="ChEBI" id="CHEBI:29950"/>
        <dbReference type="ChEBI" id="CHEBI:82612"/>
        <dbReference type="ChEBI" id="CHEBI:85445"/>
        <dbReference type="ChEBI" id="CHEBI:85448"/>
        <dbReference type="EC" id="2.1.1.63"/>
    </reaction>
</comment>
<keyword evidence="7 9" id="KW-0234">DNA repair</keyword>
<accession>A0A6J4K9E9</accession>
<evidence type="ECO:0000259" key="10">
    <source>
        <dbReference type="Pfam" id="PF01035"/>
    </source>
</evidence>
<reference evidence="12" key="1">
    <citation type="submission" date="2020-02" db="EMBL/GenBank/DDBJ databases">
        <authorList>
            <person name="Meier V. D."/>
        </authorList>
    </citation>
    <scope>NUCLEOTIDE SEQUENCE</scope>
    <source>
        <strain evidence="12">AVDCRST_MAG89</strain>
    </source>
</reference>
<dbReference type="InterPro" id="IPR036217">
    <property type="entry name" value="MethylDNA_cys_MeTrfase_DNAb"/>
</dbReference>
<dbReference type="CDD" id="cd06445">
    <property type="entry name" value="ATase"/>
    <property type="match status" value="1"/>
</dbReference>
<dbReference type="EMBL" id="CADCTV010000079">
    <property type="protein sequence ID" value="CAA9299268.1"/>
    <property type="molecule type" value="Genomic_DNA"/>
</dbReference>
<feature type="domain" description="Methylated-DNA-[protein]-cysteine S-methyltransferase DNA binding" evidence="10">
    <location>
        <begin position="74"/>
        <end position="154"/>
    </location>
</feature>
<name>A0A6J4K9E9_9BACT</name>
<dbReference type="AlphaFoldDB" id="A0A6J4K9E9"/>
<evidence type="ECO:0000259" key="11">
    <source>
        <dbReference type="Pfam" id="PF02870"/>
    </source>
</evidence>
<evidence type="ECO:0000256" key="4">
    <source>
        <dbReference type="ARBA" id="ARBA00022603"/>
    </source>
</evidence>
<evidence type="ECO:0000256" key="5">
    <source>
        <dbReference type="ARBA" id="ARBA00022679"/>
    </source>
</evidence>
<dbReference type="GO" id="GO:0003908">
    <property type="term" value="F:methylated-DNA-[protein]-cysteine S-methyltransferase activity"/>
    <property type="evidence" value="ECO:0007669"/>
    <property type="project" value="UniProtKB-UniRule"/>
</dbReference>
<keyword evidence="3 9" id="KW-0963">Cytoplasm</keyword>
<comment type="similarity">
    <text evidence="2 9">Belongs to the MGMT family.</text>
</comment>